<keyword evidence="3" id="KW-0663">Pyridoxal phosphate</keyword>
<dbReference type="Pfam" id="PF00291">
    <property type="entry name" value="PALP"/>
    <property type="match status" value="1"/>
</dbReference>
<evidence type="ECO:0000256" key="4">
    <source>
        <dbReference type="ARBA" id="ARBA00023239"/>
    </source>
</evidence>
<keyword evidence="7" id="KW-1185">Reference proteome</keyword>
<dbReference type="SUPFAM" id="SSF53686">
    <property type="entry name" value="Tryptophan synthase beta subunit-like PLP-dependent enzymes"/>
    <property type="match status" value="1"/>
</dbReference>
<dbReference type="AlphaFoldDB" id="A0A9P7B035"/>
<proteinExistence type="inferred from homology"/>
<evidence type="ECO:0000256" key="1">
    <source>
        <dbReference type="ARBA" id="ARBA00001933"/>
    </source>
</evidence>
<dbReference type="PANTHER" id="PTHR43050:SF1">
    <property type="entry name" value="SERINE RACEMASE"/>
    <property type="match status" value="1"/>
</dbReference>
<comment type="cofactor">
    <cofactor evidence="1">
        <name>pyridoxal 5'-phosphate</name>
        <dbReference type="ChEBI" id="CHEBI:597326"/>
    </cofactor>
</comment>
<dbReference type="Proteomes" id="UP000785200">
    <property type="component" value="Unassembled WGS sequence"/>
</dbReference>
<dbReference type="InterPro" id="IPR001926">
    <property type="entry name" value="TrpB-like_PALP"/>
</dbReference>
<dbReference type="PANTHER" id="PTHR43050">
    <property type="entry name" value="SERINE / THREONINE RACEMASE FAMILY MEMBER"/>
    <property type="match status" value="1"/>
</dbReference>
<comment type="caution">
    <text evidence="6">The sequence shown here is derived from an EMBL/GenBank/DDBJ whole genome shotgun (WGS) entry which is preliminary data.</text>
</comment>
<dbReference type="GO" id="GO:0008721">
    <property type="term" value="F:D-serine ammonia-lyase activity"/>
    <property type="evidence" value="ECO:0007669"/>
    <property type="project" value="TreeGrafter"/>
</dbReference>
<dbReference type="GO" id="GO:0003941">
    <property type="term" value="F:L-serine ammonia-lyase activity"/>
    <property type="evidence" value="ECO:0007669"/>
    <property type="project" value="TreeGrafter"/>
</dbReference>
<dbReference type="Gene3D" id="3.40.50.1100">
    <property type="match status" value="2"/>
</dbReference>
<sequence>MADPTKSPPLTRPSVIAAHSLIKQYIHYTPVLTNQTLTDLASTPQSPSDLEDTQWAGQTPARPRIRLWFKCENLQKVGAFKVRGAFHALTRLMAEPGWEEDGGRHRGVVTHSSGNHAQALALAARTMGIPAFIVMPSISTPSKIVATKGYGAKVIHSGSTSVERERVVEEVIIETGARLIPPYDHPDIILGQGTLGIEMQEQVERMIAAGEDGWQEKCSYAGKAGGGGKRKAKGLDAIIAPCGGGGMLSGTALSCEGTGIAVFGAEPEFEGADDCKRGLEAGKRVETVRTLTIADGLRTPVGAYPWTVIHDRKLVKAMFSVTEEQIKKAMRLVMERMKMVVEPSAVVGLAVALFNEDFRRIVESEGGEEGWDLGLVISGGNVSVEAMGKMFEVSQKEIERQEAKVGQDGKELAENVAG</sequence>
<keyword evidence="4" id="KW-0456">Lyase</keyword>
<organism evidence="6 7">
    <name type="scientific">Hyphodiscus hymeniophilus</name>
    <dbReference type="NCBI Taxonomy" id="353542"/>
    <lineage>
        <taxon>Eukaryota</taxon>
        <taxon>Fungi</taxon>
        <taxon>Dikarya</taxon>
        <taxon>Ascomycota</taxon>
        <taxon>Pezizomycotina</taxon>
        <taxon>Leotiomycetes</taxon>
        <taxon>Helotiales</taxon>
        <taxon>Hyphodiscaceae</taxon>
        <taxon>Hyphodiscus</taxon>
    </lineage>
</organism>
<dbReference type="EMBL" id="VNKQ01000003">
    <property type="protein sequence ID" value="KAG0651822.1"/>
    <property type="molecule type" value="Genomic_DNA"/>
</dbReference>
<gene>
    <name evidence="6" type="ORF">D0Z07_1110</name>
</gene>
<name>A0A9P7B035_9HELO</name>
<evidence type="ECO:0000256" key="3">
    <source>
        <dbReference type="ARBA" id="ARBA00022898"/>
    </source>
</evidence>
<feature type="domain" description="Tryptophan synthase beta chain-like PALP" evidence="5">
    <location>
        <begin position="63"/>
        <end position="353"/>
    </location>
</feature>
<dbReference type="GO" id="GO:0030170">
    <property type="term" value="F:pyridoxal phosphate binding"/>
    <property type="evidence" value="ECO:0007669"/>
    <property type="project" value="TreeGrafter"/>
</dbReference>
<accession>A0A9P7B035</accession>
<reference evidence="6" key="1">
    <citation type="submission" date="2019-07" db="EMBL/GenBank/DDBJ databases">
        <title>Hyphodiscus hymeniophilus genome sequencing and assembly.</title>
        <authorList>
            <person name="Kramer G."/>
            <person name="Nodwell J."/>
        </authorList>
    </citation>
    <scope>NUCLEOTIDE SEQUENCE</scope>
    <source>
        <strain evidence="6">ATCC 34498</strain>
    </source>
</reference>
<dbReference type="GO" id="GO:0000287">
    <property type="term" value="F:magnesium ion binding"/>
    <property type="evidence" value="ECO:0007669"/>
    <property type="project" value="TreeGrafter"/>
</dbReference>
<dbReference type="InterPro" id="IPR036052">
    <property type="entry name" value="TrpB-like_PALP_sf"/>
</dbReference>
<protein>
    <submittedName>
        <fullName evidence="6">L-serine deHydratase</fullName>
    </submittedName>
</protein>
<dbReference type="GO" id="GO:0005524">
    <property type="term" value="F:ATP binding"/>
    <property type="evidence" value="ECO:0007669"/>
    <property type="project" value="TreeGrafter"/>
</dbReference>
<dbReference type="OrthoDB" id="271064at2759"/>
<dbReference type="FunFam" id="3.40.50.1100:FF:000005">
    <property type="entry name" value="Threonine dehydratase catabolic"/>
    <property type="match status" value="1"/>
</dbReference>
<evidence type="ECO:0000313" key="6">
    <source>
        <dbReference type="EMBL" id="KAG0651822.1"/>
    </source>
</evidence>
<comment type="similarity">
    <text evidence="2">Belongs to the serine/threonine dehydratase family.</text>
</comment>
<evidence type="ECO:0000259" key="5">
    <source>
        <dbReference type="Pfam" id="PF00291"/>
    </source>
</evidence>
<evidence type="ECO:0000256" key="2">
    <source>
        <dbReference type="ARBA" id="ARBA00010869"/>
    </source>
</evidence>
<dbReference type="GO" id="GO:0018114">
    <property type="term" value="F:threonine racemase activity"/>
    <property type="evidence" value="ECO:0007669"/>
    <property type="project" value="TreeGrafter"/>
</dbReference>
<dbReference type="GO" id="GO:0030378">
    <property type="term" value="F:serine racemase activity"/>
    <property type="evidence" value="ECO:0007669"/>
    <property type="project" value="TreeGrafter"/>
</dbReference>
<dbReference type="CDD" id="cd01562">
    <property type="entry name" value="Thr-dehyd"/>
    <property type="match status" value="1"/>
</dbReference>
<evidence type="ECO:0000313" key="7">
    <source>
        <dbReference type="Proteomes" id="UP000785200"/>
    </source>
</evidence>